<evidence type="ECO:0000256" key="1">
    <source>
        <dbReference type="ARBA" id="ARBA00004225"/>
    </source>
</evidence>
<dbReference type="PROSITE" id="PS50920">
    <property type="entry name" value="SOLCAR"/>
    <property type="match status" value="1"/>
</dbReference>
<name>A0A813HD25_POLGL</name>
<keyword evidence="4 9" id="KW-0812">Transmembrane</keyword>
<dbReference type="Gene3D" id="1.50.40.10">
    <property type="entry name" value="Mitochondrial carrier domain"/>
    <property type="match status" value="1"/>
</dbReference>
<evidence type="ECO:0000256" key="7">
    <source>
        <dbReference type="ARBA" id="ARBA00023128"/>
    </source>
</evidence>
<evidence type="ECO:0000256" key="8">
    <source>
        <dbReference type="ARBA" id="ARBA00023136"/>
    </source>
</evidence>
<evidence type="ECO:0000256" key="10">
    <source>
        <dbReference type="RuleBase" id="RU000488"/>
    </source>
</evidence>
<gene>
    <name evidence="11" type="ORF">PGLA1383_LOCUS51163</name>
</gene>
<evidence type="ECO:0000313" key="11">
    <source>
        <dbReference type="EMBL" id="CAE8635569.1"/>
    </source>
</evidence>
<evidence type="ECO:0000256" key="6">
    <source>
        <dbReference type="ARBA" id="ARBA00022989"/>
    </source>
</evidence>
<dbReference type="PANTHER" id="PTHR45624:SF10">
    <property type="entry name" value="SLC (SOLUTE CARRIER) HOMOLOG"/>
    <property type="match status" value="1"/>
</dbReference>
<feature type="non-terminal residue" evidence="11">
    <location>
        <position position="149"/>
    </location>
</feature>
<evidence type="ECO:0000256" key="3">
    <source>
        <dbReference type="ARBA" id="ARBA00022448"/>
    </source>
</evidence>
<evidence type="ECO:0000256" key="5">
    <source>
        <dbReference type="ARBA" id="ARBA00022737"/>
    </source>
</evidence>
<dbReference type="InterPro" id="IPR023395">
    <property type="entry name" value="MCP_dom_sf"/>
</dbReference>
<organism evidence="11 12">
    <name type="scientific">Polarella glacialis</name>
    <name type="common">Dinoflagellate</name>
    <dbReference type="NCBI Taxonomy" id="89957"/>
    <lineage>
        <taxon>Eukaryota</taxon>
        <taxon>Sar</taxon>
        <taxon>Alveolata</taxon>
        <taxon>Dinophyceae</taxon>
        <taxon>Suessiales</taxon>
        <taxon>Suessiaceae</taxon>
        <taxon>Polarella</taxon>
    </lineage>
</organism>
<dbReference type="EMBL" id="CAJNNV010031308">
    <property type="protein sequence ID" value="CAE8635569.1"/>
    <property type="molecule type" value="Genomic_DNA"/>
</dbReference>
<dbReference type="InterPro" id="IPR018108">
    <property type="entry name" value="MCP_transmembrane"/>
</dbReference>
<dbReference type="GO" id="GO:0022857">
    <property type="term" value="F:transmembrane transporter activity"/>
    <property type="evidence" value="ECO:0007669"/>
    <property type="project" value="TreeGrafter"/>
</dbReference>
<comment type="caution">
    <text evidence="11">The sequence shown here is derived from an EMBL/GenBank/DDBJ whole genome shotgun (WGS) entry which is preliminary data.</text>
</comment>
<keyword evidence="12" id="KW-1185">Reference proteome</keyword>
<comment type="similarity">
    <text evidence="2 10">Belongs to the mitochondrial carrier (TC 2.A.29) family.</text>
</comment>
<evidence type="ECO:0000256" key="2">
    <source>
        <dbReference type="ARBA" id="ARBA00006375"/>
    </source>
</evidence>
<keyword evidence="6" id="KW-1133">Transmembrane helix</keyword>
<reference evidence="11" key="1">
    <citation type="submission" date="2021-02" db="EMBL/GenBank/DDBJ databases">
        <authorList>
            <person name="Dougan E. K."/>
            <person name="Rhodes N."/>
            <person name="Thang M."/>
            <person name="Chan C."/>
        </authorList>
    </citation>
    <scope>NUCLEOTIDE SEQUENCE</scope>
</reference>
<dbReference type="Pfam" id="PF00153">
    <property type="entry name" value="Mito_carr"/>
    <property type="match status" value="2"/>
</dbReference>
<keyword evidence="3 10" id="KW-0813">Transport</keyword>
<dbReference type="OrthoDB" id="14252at2759"/>
<dbReference type="InterPro" id="IPR050567">
    <property type="entry name" value="Mitochondrial_Carrier"/>
</dbReference>
<comment type="subcellular location">
    <subcellularLocation>
        <location evidence="1">Mitochondrion membrane</location>
        <topology evidence="1">Multi-pass membrane protein</topology>
    </subcellularLocation>
</comment>
<evidence type="ECO:0000256" key="9">
    <source>
        <dbReference type="PROSITE-ProRule" id="PRU00282"/>
    </source>
</evidence>
<keyword evidence="5" id="KW-0677">Repeat</keyword>
<dbReference type="AlphaFoldDB" id="A0A813HD25"/>
<evidence type="ECO:0000256" key="4">
    <source>
        <dbReference type="ARBA" id="ARBA00022692"/>
    </source>
</evidence>
<keyword evidence="7" id="KW-0496">Mitochondrion</keyword>
<evidence type="ECO:0000313" key="12">
    <source>
        <dbReference type="Proteomes" id="UP000654075"/>
    </source>
</evidence>
<dbReference type="PANTHER" id="PTHR45624">
    <property type="entry name" value="MITOCHONDRIAL BASIC AMINO ACIDS TRANSPORTER-RELATED"/>
    <property type="match status" value="1"/>
</dbReference>
<proteinExistence type="inferred from homology"/>
<dbReference type="SUPFAM" id="SSF103506">
    <property type="entry name" value="Mitochondrial carrier"/>
    <property type="match status" value="1"/>
</dbReference>
<dbReference type="GO" id="GO:0031966">
    <property type="term" value="C:mitochondrial membrane"/>
    <property type="evidence" value="ECO:0007669"/>
    <property type="project" value="UniProtKB-SubCell"/>
</dbReference>
<keyword evidence="8 9" id="KW-0472">Membrane</keyword>
<evidence type="ECO:0008006" key="13">
    <source>
        <dbReference type="Google" id="ProtNLM"/>
    </source>
</evidence>
<feature type="repeat" description="Solcar" evidence="9">
    <location>
        <begin position="55"/>
        <end position="141"/>
    </location>
</feature>
<sequence length="149" mass="16647">IGWARHLFAARGLRGFYRGFFPHFVQGSIGRGFYMSGYELVKGLEENLLRVGMSETLGGKVLAASGAGISGWVVTYPFDVARSNLIADWQRARHTSTFGTLLSLYREGGFLRWYAGLSWTLVRAIPVAAVTLPTYEFTRSAILTSNWFR</sequence>
<dbReference type="Proteomes" id="UP000654075">
    <property type="component" value="Unassembled WGS sequence"/>
</dbReference>
<protein>
    <recommendedName>
        <fullName evidence="13">Mitochondrial carrier protein</fullName>
    </recommendedName>
</protein>
<accession>A0A813HD25</accession>